<accession>A0ABQ9FX93</accession>
<keyword evidence="2" id="KW-0547">Nucleotide-binding</keyword>
<evidence type="ECO:0000313" key="7">
    <source>
        <dbReference type="Proteomes" id="UP001217089"/>
    </source>
</evidence>
<comment type="caution">
    <text evidence="6">The sequence shown here is derived from an EMBL/GenBank/DDBJ whole genome shotgun (WGS) entry which is preliminary data.</text>
</comment>
<dbReference type="SUPFAM" id="SSF52540">
    <property type="entry name" value="P-loop containing nucleoside triphosphate hydrolases"/>
    <property type="match status" value="1"/>
</dbReference>
<evidence type="ECO:0000313" key="6">
    <source>
        <dbReference type="EMBL" id="KAJ8321860.1"/>
    </source>
</evidence>
<dbReference type="SMART" id="SM00534">
    <property type="entry name" value="MUTSac"/>
    <property type="match status" value="1"/>
</dbReference>
<evidence type="ECO:0000256" key="3">
    <source>
        <dbReference type="ARBA" id="ARBA00022840"/>
    </source>
</evidence>
<dbReference type="InterPro" id="IPR000432">
    <property type="entry name" value="DNA_mismatch_repair_MutS_C"/>
</dbReference>
<comment type="similarity">
    <text evidence="1">Belongs to the DNA mismatch repair MutS family.</text>
</comment>
<keyword evidence="7" id="KW-1185">Reference proteome</keyword>
<dbReference type="PANTHER" id="PTHR11361">
    <property type="entry name" value="DNA MISMATCH REPAIR PROTEIN MUTS FAMILY MEMBER"/>
    <property type="match status" value="1"/>
</dbReference>
<evidence type="ECO:0000256" key="1">
    <source>
        <dbReference type="ARBA" id="ARBA00006271"/>
    </source>
</evidence>
<name>A0ABQ9FX93_TEGGR</name>
<protein>
    <recommendedName>
        <fullName evidence="5">DNA mismatch repair proteins mutS family domain-containing protein</fullName>
    </recommendedName>
</protein>
<dbReference type="Pfam" id="PF00488">
    <property type="entry name" value="MutS_V"/>
    <property type="match status" value="1"/>
</dbReference>
<evidence type="ECO:0000259" key="5">
    <source>
        <dbReference type="SMART" id="SM00534"/>
    </source>
</evidence>
<organism evidence="6 7">
    <name type="scientific">Tegillarca granosa</name>
    <name type="common">Malaysian cockle</name>
    <name type="synonym">Anadara granosa</name>
    <dbReference type="NCBI Taxonomy" id="220873"/>
    <lineage>
        <taxon>Eukaryota</taxon>
        <taxon>Metazoa</taxon>
        <taxon>Spiralia</taxon>
        <taxon>Lophotrochozoa</taxon>
        <taxon>Mollusca</taxon>
        <taxon>Bivalvia</taxon>
        <taxon>Autobranchia</taxon>
        <taxon>Pteriomorphia</taxon>
        <taxon>Arcoida</taxon>
        <taxon>Arcoidea</taxon>
        <taxon>Arcidae</taxon>
        <taxon>Tegillarca</taxon>
    </lineage>
</organism>
<gene>
    <name evidence="6" type="ORF">KUTeg_000331</name>
</gene>
<reference evidence="6 7" key="1">
    <citation type="submission" date="2022-12" db="EMBL/GenBank/DDBJ databases">
        <title>Chromosome-level genome of Tegillarca granosa.</title>
        <authorList>
            <person name="Kim J."/>
        </authorList>
    </citation>
    <scope>NUCLEOTIDE SEQUENCE [LARGE SCALE GENOMIC DNA]</scope>
    <source>
        <strain evidence="6">Teg-2019</strain>
        <tissue evidence="6">Adductor muscle</tissue>
    </source>
</reference>
<dbReference type="Gene3D" id="3.40.50.300">
    <property type="entry name" value="P-loop containing nucleotide triphosphate hydrolases"/>
    <property type="match status" value="1"/>
</dbReference>
<dbReference type="InterPro" id="IPR027417">
    <property type="entry name" value="P-loop_NTPase"/>
</dbReference>
<dbReference type="EMBL" id="JARBDR010000018">
    <property type="protein sequence ID" value="KAJ8321860.1"/>
    <property type="molecule type" value="Genomic_DNA"/>
</dbReference>
<dbReference type="Proteomes" id="UP001217089">
    <property type="component" value="Unassembled WGS sequence"/>
</dbReference>
<keyword evidence="4" id="KW-0238">DNA-binding</keyword>
<keyword evidence="3" id="KW-0067">ATP-binding</keyword>
<dbReference type="PANTHER" id="PTHR11361:SF148">
    <property type="entry name" value="DNA MISMATCH REPAIR PROTEIN MSH6"/>
    <property type="match status" value="1"/>
</dbReference>
<feature type="domain" description="DNA mismatch repair proteins mutS family" evidence="5">
    <location>
        <begin position="2"/>
        <end position="130"/>
    </location>
</feature>
<evidence type="ECO:0000256" key="2">
    <source>
        <dbReference type="ARBA" id="ARBA00022741"/>
    </source>
</evidence>
<sequence>MRNIIIVKLQVLRLYNTSMNYVTGRGTATYDGTAIACSVVNELSQSIGCRTLFSTHYHSLVEEFSHDPNIRLGHMACMVENEDKEDPTQETITFLYKFTKGACPKTYGFNAARLADIPDDVIKVAMKKSKNFEEVICLENKKQRRT</sequence>
<dbReference type="InterPro" id="IPR045076">
    <property type="entry name" value="MutS"/>
</dbReference>
<evidence type="ECO:0000256" key="4">
    <source>
        <dbReference type="ARBA" id="ARBA00023125"/>
    </source>
</evidence>
<proteinExistence type="inferred from homology"/>